<name>C5FJM5_ARTOC</name>
<feature type="chain" id="PRO_5002951485" evidence="1">
    <location>
        <begin position="19"/>
        <end position="328"/>
    </location>
</feature>
<accession>C5FJM5</accession>
<dbReference type="STRING" id="554155.C5FJM5"/>
<evidence type="ECO:0000313" key="2">
    <source>
        <dbReference type="EMBL" id="EEQ30886.1"/>
    </source>
</evidence>
<keyword evidence="1" id="KW-0732">Signal</keyword>
<dbReference type="HOGENOM" id="CLU_847233_0_0_1"/>
<sequence length="328" mass="34624">MRLLNLFLLATGVSAVAAHQEENNRCERWCITTFGHLSAGCIALAARGKGPCYECGPAARQPSSKILCNKNCVAVGNQNCGGCGITCGRGKTCQGGRCCGTGKTCQGGKCICPAGSINCSGTCKNIWKDNANCGACGKGCDNGKTCERGRCVCSAGSTNCSGNCKNLKSDNSNCGACGKAVCTLYVFVLLGKHARVANVSVHLARFFALDLARTCRMIMPTVALVELLVPVDRRVRPGNAYVLLGLLFAPELARTPKAIFTTAALVVYLAVVAMYARPENANVLHPVVSVTWATLVLAAAKPARISTPQRPLSVIRKRNIRIEQINPL</sequence>
<evidence type="ECO:0000313" key="3">
    <source>
        <dbReference type="Proteomes" id="UP000002035"/>
    </source>
</evidence>
<dbReference type="VEuPathDB" id="FungiDB:MCYG_03705"/>
<dbReference type="EMBL" id="DS995703">
    <property type="protein sequence ID" value="EEQ30886.1"/>
    <property type="molecule type" value="Genomic_DNA"/>
</dbReference>
<dbReference type="RefSeq" id="XP_002848199.1">
    <property type="nucleotide sequence ID" value="XM_002848153.1"/>
</dbReference>
<dbReference type="GeneID" id="9229523"/>
<dbReference type="eggNOG" id="ENOG502S65Q">
    <property type="taxonomic scope" value="Eukaryota"/>
</dbReference>
<dbReference type="OMA" id="CATRIAF"/>
<keyword evidence="3" id="KW-1185">Reference proteome</keyword>
<dbReference type="OrthoDB" id="4199702at2759"/>
<dbReference type="Proteomes" id="UP000002035">
    <property type="component" value="Unassembled WGS sequence"/>
</dbReference>
<proteinExistence type="predicted"/>
<gene>
    <name evidence="2" type="ORF">MCYG_03705</name>
</gene>
<protein>
    <submittedName>
        <fullName evidence="2">PE-PGRS family protein</fullName>
    </submittedName>
</protein>
<feature type="signal peptide" evidence="1">
    <location>
        <begin position="1"/>
        <end position="18"/>
    </location>
</feature>
<dbReference type="AlphaFoldDB" id="C5FJM5"/>
<organism evidence="2 3">
    <name type="scientific">Arthroderma otae (strain ATCC MYA-4605 / CBS 113480)</name>
    <name type="common">Microsporum canis</name>
    <dbReference type="NCBI Taxonomy" id="554155"/>
    <lineage>
        <taxon>Eukaryota</taxon>
        <taxon>Fungi</taxon>
        <taxon>Dikarya</taxon>
        <taxon>Ascomycota</taxon>
        <taxon>Pezizomycotina</taxon>
        <taxon>Eurotiomycetes</taxon>
        <taxon>Eurotiomycetidae</taxon>
        <taxon>Onygenales</taxon>
        <taxon>Arthrodermataceae</taxon>
        <taxon>Microsporum</taxon>
    </lineage>
</organism>
<reference evidence="3" key="1">
    <citation type="journal article" date="2012" name="MBio">
        <title>Comparative genome analysis of Trichophyton rubrum and related dermatophytes reveals candidate genes involved in infection.</title>
        <authorList>
            <person name="Martinez D.A."/>
            <person name="Oliver B.G."/>
            <person name="Graeser Y."/>
            <person name="Goldberg J.M."/>
            <person name="Li W."/>
            <person name="Martinez-Rossi N.M."/>
            <person name="Monod M."/>
            <person name="Shelest E."/>
            <person name="Barton R.C."/>
            <person name="Birch E."/>
            <person name="Brakhage A.A."/>
            <person name="Chen Z."/>
            <person name="Gurr S.J."/>
            <person name="Heiman D."/>
            <person name="Heitman J."/>
            <person name="Kosti I."/>
            <person name="Rossi A."/>
            <person name="Saif S."/>
            <person name="Samalova M."/>
            <person name="Saunders C.W."/>
            <person name="Shea T."/>
            <person name="Summerbell R.C."/>
            <person name="Xu J."/>
            <person name="Young S."/>
            <person name="Zeng Q."/>
            <person name="Birren B.W."/>
            <person name="Cuomo C.A."/>
            <person name="White T.C."/>
        </authorList>
    </citation>
    <scope>NUCLEOTIDE SEQUENCE [LARGE SCALE GENOMIC DNA]</scope>
    <source>
        <strain evidence="3">ATCC MYA-4605 / CBS 113480</strain>
    </source>
</reference>
<evidence type="ECO:0000256" key="1">
    <source>
        <dbReference type="SAM" id="SignalP"/>
    </source>
</evidence>